<proteinExistence type="predicted"/>
<reference evidence="2 3" key="1">
    <citation type="journal article" date="2012" name="Genome Biol.">
        <title>Genome and low-iron response of an oceanic diatom adapted to chronic iron limitation.</title>
        <authorList>
            <person name="Lommer M."/>
            <person name="Specht M."/>
            <person name="Roy A.S."/>
            <person name="Kraemer L."/>
            <person name="Andreson R."/>
            <person name="Gutowska M.A."/>
            <person name="Wolf J."/>
            <person name="Bergner S.V."/>
            <person name="Schilhabel M.B."/>
            <person name="Klostermeier U.C."/>
            <person name="Beiko R.G."/>
            <person name="Rosenstiel P."/>
            <person name="Hippler M."/>
            <person name="Laroche J."/>
        </authorList>
    </citation>
    <scope>NUCLEOTIDE SEQUENCE [LARGE SCALE GENOMIC DNA]</scope>
    <source>
        <strain evidence="2 3">CCMP1005</strain>
    </source>
</reference>
<evidence type="ECO:0000313" key="2">
    <source>
        <dbReference type="EMBL" id="EJK68995.1"/>
    </source>
</evidence>
<dbReference type="SUPFAM" id="SSF56300">
    <property type="entry name" value="Metallo-dependent phosphatases"/>
    <property type="match status" value="1"/>
</dbReference>
<evidence type="ECO:0008006" key="4">
    <source>
        <dbReference type="Google" id="ProtNLM"/>
    </source>
</evidence>
<dbReference type="InterPro" id="IPR029052">
    <property type="entry name" value="Metallo-depent_PP-like"/>
</dbReference>
<keyword evidence="3" id="KW-1185">Reference proteome</keyword>
<name>K0SUA0_THAOC</name>
<dbReference type="EMBL" id="AGNL01010605">
    <property type="protein sequence ID" value="EJK68995.1"/>
    <property type="molecule type" value="Genomic_DNA"/>
</dbReference>
<comment type="caution">
    <text evidence="2">The sequence shown here is derived from an EMBL/GenBank/DDBJ whole genome shotgun (WGS) entry which is preliminary data.</text>
</comment>
<dbReference type="AlphaFoldDB" id="K0SUA0"/>
<accession>K0SUA0</accession>
<keyword evidence="1" id="KW-0732">Signal</keyword>
<organism evidence="2 3">
    <name type="scientific">Thalassiosira oceanica</name>
    <name type="common">Marine diatom</name>
    <dbReference type="NCBI Taxonomy" id="159749"/>
    <lineage>
        <taxon>Eukaryota</taxon>
        <taxon>Sar</taxon>
        <taxon>Stramenopiles</taxon>
        <taxon>Ochrophyta</taxon>
        <taxon>Bacillariophyta</taxon>
        <taxon>Coscinodiscophyceae</taxon>
        <taxon>Thalassiosirophycidae</taxon>
        <taxon>Thalassiosirales</taxon>
        <taxon>Thalassiosiraceae</taxon>
        <taxon>Thalassiosira</taxon>
    </lineage>
</organism>
<protein>
    <recommendedName>
        <fullName evidence="4">Calcineurin-like phosphoesterase domain-containing protein</fullName>
    </recommendedName>
</protein>
<gene>
    <name evidence="2" type="ORF">THAOC_09791</name>
</gene>
<feature type="signal peptide" evidence="1">
    <location>
        <begin position="1"/>
        <end position="25"/>
    </location>
</feature>
<feature type="chain" id="PRO_5003837454" description="Calcineurin-like phosphoesterase domain-containing protein" evidence="1">
    <location>
        <begin position="26"/>
        <end position="626"/>
    </location>
</feature>
<dbReference type="OrthoDB" id="199769at2759"/>
<evidence type="ECO:0000313" key="3">
    <source>
        <dbReference type="Proteomes" id="UP000266841"/>
    </source>
</evidence>
<sequence length="626" mass="69763">MRLRRKLSFAATASLALLKLHTSNADPRYLERAPLGHFEVDYHSAFRMMRTDDYCSSAIEPESPIDLRVSKAHASHGYDTVRISIVSYTATAPMLTRLKDPEEQLIWDHSAPFQYRWTSQFDTGVKNARCVGSSEEGEGSLKSYSYTWGGYSESPAPDSKCLFDCQGLDECNFFSFYHNHTTKESRCELFKSCTECESTESVGLLQSPSNPIQDKDNNTLVFNNSSFYDGWTTTKKYGKSFIHTALVKIEPGRDNPFQVDGTQFNVKIPLDGSTAKFVAWGDPCISSKFVGCSFGKYFDAYEKSVNMINTLAEVDGDSGFDGFIMLGDKLIYVLGNHDIWTGGAPAAGEVYDPLQYSLQYFGIDTVVSKENGNYFDYTINPDSPPPGKATSSIKNSIGWYKFGGFGILFFNGAYSADQMLPYFQEACDFFHESVNEEETLLLIGHWNGNETIQSWISPYGGQVVTPRARELLLDLPGCSHIGKRIIYFDGHGHTNVMVPGDNGYLAGGHGIMVPVAADYGFIFTRSSPTHVFYCQEVFSPTTSLPSDVNEFDPETINDENHNAILDCVINSGIDKCVFDLCERWTYFGDEEEERSVPDVSDNNQATLSIDNRAIIMFACVLGLLLS</sequence>
<dbReference type="Proteomes" id="UP000266841">
    <property type="component" value="Unassembled WGS sequence"/>
</dbReference>
<evidence type="ECO:0000256" key="1">
    <source>
        <dbReference type="SAM" id="SignalP"/>
    </source>
</evidence>